<gene>
    <name evidence="1" type="ORF">A3A02_02090</name>
</gene>
<evidence type="ECO:0000313" key="2">
    <source>
        <dbReference type="Proteomes" id="UP000177376"/>
    </source>
</evidence>
<organism evidence="1 2">
    <name type="scientific">Candidatus Buchananbacteria bacterium RIFCSPLOWO2_01_FULL_39_33</name>
    <dbReference type="NCBI Taxonomy" id="1797543"/>
    <lineage>
        <taxon>Bacteria</taxon>
        <taxon>Candidatus Buchananiibacteriota</taxon>
    </lineage>
</organism>
<dbReference type="EMBL" id="MHIM01000034">
    <property type="protein sequence ID" value="OGY51576.1"/>
    <property type="molecule type" value="Genomic_DNA"/>
</dbReference>
<comment type="caution">
    <text evidence="1">The sequence shown here is derived from an EMBL/GenBank/DDBJ whole genome shotgun (WGS) entry which is preliminary data.</text>
</comment>
<evidence type="ECO:0000313" key="1">
    <source>
        <dbReference type="EMBL" id="OGY51576.1"/>
    </source>
</evidence>
<reference evidence="1 2" key="1">
    <citation type="journal article" date="2016" name="Nat. Commun.">
        <title>Thousands of microbial genomes shed light on interconnected biogeochemical processes in an aquifer system.</title>
        <authorList>
            <person name="Anantharaman K."/>
            <person name="Brown C.T."/>
            <person name="Hug L.A."/>
            <person name="Sharon I."/>
            <person name="Castelle C.J."/>
            <person name="Probst A.J."/>
            <person name="Thomas B.C."/>
            <person name="Singh A."/>
            <person name="Wilkins M.J."/>
            <person name="Karaoz U."/>
            <person name="Brodie E.L."/>
            <person name="Williams K.H."/>
            <person name="Hubbard S.S."/>
            <person name="Banfield J.F."/>
        </authorList>
    </citation>
    <scope>NUCLEOTIDE SEQUENCE [LARGE SCALE GENOMIC DNA]</scope>
</reference>
<accession>A0A1G1YIC5</accession>
<protein>
    <submittedName>
        <fullName evidence="1">Uncharacterized protein</fullName>
    </submittedName>
</protein>
<sequence>MDKPELLIMNVLPALGQLNAMLKNIMAQMSTDDPNEAIRCINAGEWVVKMANLLKRVTTMSVSGPKKFVVSEHLKEANVGWMGDNFNRVFLNFVEENVPDATLAVSRLERNSPDASILTELGDKAKTKLAHLFQLMEKQSKGEEGVLLVNGYANIVYVEDDNGTVWAVGAYWNPDHGYWLVSALSVEVPYVWDAGDQVLSRDS</sequence>
<proteinExistence type="predicted"/>
<dbReference type="AlphaFoldDB" id="A0A1G1YIC5"/>
<name>A0A1G1YIC5_9BACT</name>
<dbReference type="Proteomes" id="UP000177376">
    <property type="component" value="Unassembled WGS sequence"/>
</dbReference>